<comment type="caution">
    <text evidence="9">The sequence shown here is derived from an EMBL/GenBank/DDBJ whole genome shotgun (WGS) entry which is preliminary data.</text>
</comment>
<accession>A0A8J2L5Q3</accession>
<comment type="subcellular location">
    <subcellularLocation>
        <location evidence="1">Cell membrane</location>
        <topology evidence="1">Multi-pass membrane protein</topology>
    </subcellularLocation>
</comment>
<reference evidence="9" key="1">
    <citation type="submission" date="2021-06" db="EMBL/GenBank/DDBJ databases">
        <authorList>
            <person name="Hodson N. C."/>
            <person name="Mongue J. A."/>
            <person name="Jaron S. K."/>
        </authorList>
    </citation>
    <scope>NUCLEOTIDE SEQUENCE</scope>
</reference>
<keyword evidence="6" id="KW-0675">Receptor</keyword>
<evidence type="ECO:0000256" key="4">
    <source>
        <dbReference type="ARBA" id="ARBA00022989"/>
    </source>
</evidence>
<dbReference type="InterPro" id="IPR052192">
    <property type="entry name" value="Insect_Ionotropic_Sensory_Rcpt"/>
</dbReference>
<evidence type="ECO:0000256" key="1">
    <source>
        <dbReference type="ARBA" id="ARBA00004651"/>
    </source>
</evidence>
<keyword evidence="7" id="KW-0325">Glycoprotein</keyword>
<evidence type="ECO:0000256" key="7">
    <source>
        <dbReference type="ARBA" id="ARBA00023180"/>
    </source>
</evidence>
<proteinExistence type="predicted"/>
<keyword evidence="5 8" id="KW-0472">Membrane</keyword>
<evidence type="ECO:0000313" key="10">
    <source>
        <dbReference type="Proteomes" id="UP000708208"/>
    </source>
</evidence>
<dbReference type="PANTHER" id="PTHR42643:SF24">
    <property type="entry name" value="IONOTROPIC RECEPTOR 60A"/>
    <property type="match status" value="1"/>
</dbReference>
<evidence type="ECO:0000256" key="5">
    <source>
        <dbReference type="ARBA" id="ARBA00023136"/>
    </source>
</evidence>
<feature type="transmembrane region" description="Helical" evidence="8">
    <location>
        <begin position="417"/>
        <end position="438"/>
    </location>
</feature>
<dbReference type="OrthoDB" id="8195814at2759"/>
<keyword evidence="4 8" id="KW-1133">Transmembrane helix</keyword>
<organism evidence="9 10">
    <name type="scientific">Allacma fusca</name>
    <dbReference type="NCBI Taxonomy" id="39272"/>
    <lineage>
        <taxon>Eukaryota</taxon>
        <taxon>Metazoa</taxon>
        <taxon>Ecdysozoa</taxon>
        <taxon>Arthropoda</taxon>
        <taxon>Hexapoda</taxon>
        <taxon>Collembola</taxon>
        <taxon>Symphypleona</taxon>
        <taxon>Sminthuridae</taxon>
        <taxon>Allacma</taxon>
    </lineage>
</organism>
<dbReference type="PANTHER" id="PTHR42643">
    <property type="entry name" value="IONOTROPIC RECEPTOR 20A-RELATED"/>
    <property type="match status" value="1"/>
</dbReference>
<dbReference type="GO" id="GO:0005886">
    <property type="term" value="C:plasma membrane"/>
    <property type="evidence" value="ECO:0007669"/>
    <property type="project" value="UniProtKB-SubCell"/>
</dbReference>
<keyword evidence="2" id="KW-1003">Cell membrane</keyword>
<protein>
    <submittedName>
        <fullName evidence="9">Uncharacterized protein</fullName>
    </submittedName>
</protein>
<name>A0A8J2L5Q3_9HEXA</name>
<dbReference type="EMBL" id="CAJVCH010550583">
    <property type="protein sequence ID" value="CAG7829218.1"/>
    <property type="molecule type" value="Genomic_DNA"/>
</dbReference>
<dbReference type="AlphaFoldDB" id="A0A8J2L5Q3"/>
<evidence type="ECO:0000256" key="2">
    <source>
        <dbReference type="ARBA" id="ARBA00022475"/>
    </source>
</evidence>
<keyword evidence="10" id="KW-1185">Reference proteome</keyword>
<keyword evidence="3 8" id="KW-0812">Transmembrane</keyword>
<evidence type="ECO:0000256" key="8">
    <source>
        <dbReference type="SAM" id="Phobius"/>
    </source>
</evidence>
<sequence>MIFVQDSSFDFVPWMKGIRKDFLVITNTGKNTKEYKFGVDEDCQNDFRCILRKQRVKIGYSPVKPYFVINDSLKEKDGSLPSLNLTPRNINSVGQYFSGVETELVKILVETYDIAFTLVPSFFGMELPNGTWTGKFAFLVDKNVDIIAACLPGNYRRNTIGVYSSQIYVVRFTLTSLGPLTWWITKTHHRILAREKEFTQSAFQISGQAILTLVVEPWKNPPHGPASFILTGWFLACLILQCIYSSNLTASFSIQEYQKPVDTFEDAKALSKTVLIKLGTTPSLFLNEESPEASFKVVETSQEFGVNALDDFNNVGTHEHQIFRHKVIMEGRKMSEFHISRPFLTIFAGWIYSKDFKFKDAFNIAILKIDDAGLIQKWTENQFANGSIKDSIEAHRSHRTNSQQYNFRILGMDHLKAVFDFWVAGMILSVIIFAVEYITDGIIARCKACSVSKRQEYSYLN</sequence>
<dbReference type="Proteomes" id="UP000708208">
    <property type="component" value="Unassembled WGS sequence"/>
</dbReference>
<gene>
    <name evidence="9" type="ORF">AFUS01_LOCUS39093</name>
</gene>
<evidence type="ECO:0000313" key="9">
    <source>
        <dbReference type="EMBL" id="CAG7829218.1"/>
    </source>
</evidence>
<evidence type="ECO:0000256" key="3">
    <source>
        <dbReference type="ARBA" id="ARBA00022692"/>
    </source>
</evidence>
<evidence type="ECO:0000256" key="6">
    <source>
        <dbReference type="ARBA" id="ARBA00023170"/>
    </source>
</evidence>